<reference evidence="1" key="1">
    <citation type="submission" date="2023-04" db="EMBL/GenBank/DDBJ databases">
        <title>Draft Genome sequencing of Naganishia species isolated from polar environments using Oxford Nanopore Technology.</title>
        <authorList>
            <person name="Leo P."/>
            <person name="Venkateswaran K."/>
        </authorList>
    </citation>
    <scope>NUCLEOTIDE SEQUENCE</scope>
    <source>
        <strain evidence="1">MNA-CCFEE 5423</strain>
    </source>
</reference>
<comment type="caution">
    <text evidence="1">The sequence shown here is derived from an EMBL/GenBank/DDBJ whole genome shotgun (WGS) entry which is preliminary data.</text>
</comment>
<organism evidence="1 2">
    <name type="scientific">Naganishia friedmannii</name>
    <dbReference type="NCBI Taxonomy" id="89922"/>
    <lineage>
        <taxon>Eukaryota</taxon>
        <taxon>Fungi</taxon>
        <taxon>Dikarya</taxon>
        <taxon>Basidiomycota</taxon>
        <taxon>Agaricomycotina</taxon>
        <taxon>Tremellomycetes</taxon>
        <taxon>Filobasidiales</taxon>
        <taxon>Filobasidiaceae</taxon>
        <taxon>Naganishia</taxon>
    </lineage>
</organism>
<proteinExistence type="predicted"/>
<evidence type="ECO:0000313" key="2">
    <source>
        <dbReference type="Proteomes" id="UP001227268"/>
    </source>
</evidence>
<dbReference type="Proteomes" id="UP001227268">
    <property type="component" value="Unassembled WGS sequence"/>
</dbReference>
<name>A0ACC2VQ82_9TREE</name>
<evidence type="ECO:0000313" key="1">
    <source>
        <dbReference type="EMBL" id="KAJ9100682.1"/>
    </source>
</evidence>
<accession>A0ACC2VQ82</accession>
<gene>
    <name evidence="1" type="ORF">QFC21_003727</name>
</gene>
<keyword evidence="2" id="KW-1185">Reference proteome</keyword>
<sequence>MPKKLKQNEATTTTFTAAGSGLNTPVVGKLSSKIGKSKAELGRDERKPEKRILGLDDAPRHTKGRWAEGEMEAAASSLADDYPLVDEPLIRAILADYSPDGFYAALPNVQEDLGMLQASAVPDALENLSDYPRAQSSSSKSLKSSSQEGGLGFTAGNGRPLLGSSRTSSSISSVSSQPNATGNTPQIISRDFGKTAPVKRYKTKRARSSNKILPRHNSNGAAKVSHGAFERSLNITKDNLNPVDSDLEADVTKAPITILQRPSTQRKRSGLDLEPLHVPHLIDDVPKTLVEVVPEAAPVQVDAGTGTGTDTDSYYNTESDTQIEMTTDEDGGLGTTTFDPMNFLSEVFASIPREQIKEVLEKAEAARGDPLQKAIEALLSVETIREVQERGTWSDDEEFVEPSVGEGQDIDTFADGVEPPDEAKPAVEAKPVVPTTQVLKRQKSPPFGPKPNDSPLSLTVPFYGKVKSAPVPSSDMASRVNTSSPSRRVPTPRPLGAKRQTPVNLVNRFASSLHVEEMAYVSSGEESAGSAKSTSSVSRRKRIQLDASPLPTKSVPRPLVPLQQTNTPASTGTLAKQESPVAVSFRLTSLATHLASLCRNEKATVAQFLKYLQSPSYISEYVAMRAALESVAVPRSQVLREIDMFKEISESSDEFSFLEAKDLELCVRSTAGDIAAALNLVGTLKEAMLFTSDDLAWSSHIDEQAGQRAGITLPSTQVSSFASTIAPPSAFPPSPTYPIAPKVKRSKRTVEHPQNWRTIDKSLKVKKAGAQHPLADFIPSYAKGATPQDSRPGALYTDNEDILNYTMDECRRKALAERERRQDAIRQAGKYFRANIKGNGNQVAAYYASEARRAAEQARLWDLRAARELVEKQSSQHDQFCIDIHHLTLAEATSLEHPLNLLELLPAWESTRQIMWRFCGQLSPTC</sequence>
<dbReference type="EMBL" id="JASBWT010000011">
    <property type="protein sequence ID" value="KAJ9100682.1"/>
    <property type="molecule type" value="Genomic_DNA"/>
</dbReference>
<protein>
    <submittedName>
        <fullName evidence="1">Uncharacterized protein</fullName>
    </submittedName>
</protein>